<gene>
    <name evidence="1" type="ORF">RFI_24183</name>
</gene>
<evidence type="ECO:0000313" key="1">
    <source>
        <dbReference type="EMBL" id="ETO13191.1"/>
    </source>
</evidence>
<feature type="non-terminal residue" evidence="1">
    <location>
        <position position="1"/>
    </location>
</feature>
<dbReference type="OrthoDB" id="8693905at2759"/>
<dbReference type="InterPro" id="IPR011009">
    <property type="entry name" value="Kinase-like_dom_sf"/>
</dbReference>
<protein>
    <recommendedName>
        <fullName evidence="3">Protein kinase domain-containing protein</fullName>
    </recommendedName>
</protein>
<reference evidence="1 2" key="1">
    <citation type="journal article" date="2013" name="Curr. Biol.">
        <title>The Genome of the Foraminiferan Reticulomyxa filosa.</title>
        <authorList>
            <person name="Glockner G."/>
            <person name="Hulsmann N."/>
            <person name="Schleicher M."/>
            <person name="Noegel A.A."/>
            <person name="Eichinger L."/>
            <person name="Gallinger C."/>
            <person name="Pawlowski J."/>
            <person name="Sierra R."/>
            <person name="Euteneuer U."/>
            <person name="Pillet L."/>
            <person name="Moustafa A."/>
            <person name="Platzer M."/>
            <person name="Groth M."/>
            <person name="Szafranski K."/>
            <person name="Schliwa M."/>
        </authorList>
    </citation>
    <scope>NUCLEOTIDE SEQUENCE [LARGE SCALE GENOMIC DNA]</scope>
</reference>
<accession>X6MHN8</accession>
<evidence type="ECO:0008006" key="3">
    <source>
        <dbReference type="Google" id="ProtNLM"/>
    </source>
</evidence>
<name>X6MHN8_RETFI</name>
<organism evidence="1 2">
    <name type="scientific">Reticulomyxa filosa</name>
    <dbReference type="NCBI Taxonomy" id="46433"/>
    <lineage>
        <taxon>Eukaryota</taxon>
        <taxon>Sar</taxon>
        <taxon>Rhizaria</taxon>
        <taxon>Retaria</taxon>
        <taxon>Foraminifera</taxon>
        <taxon>Monothalamids</taxon>
        <taxon>Reticulomyxidae</taxon>
        <taxon>Reticulomyxa</taxon>
    </lineage>
</organism>
<evidence type="ECO:0000313" key="2">
    <source>
        <dbReference type="Proteomes" id="UP000023152"/>
    </source>
</evidence>
<dbReference type="SUPFAM" id="SSF56112">
    <property type="entry name" value="Protein kinase-like (PK-like)"/>
    <property type="match status" value="1"/>
</dbReference>
<dbReference type="AlphaFoldDB" id="X6MHN8"/>
<keyword evidence="2" id="KW-1185">Reference proteome</keyword>
<proteinExistence type="predicted"/>
<dbReference type="Gene3D" id="1.10.510.10">
    <property type="entry name" value="Transferase(Phosphotransferase) domain 1"/>
    <property type="match status" value="1"/>
</dbReference>
<dbReference type="EMBL" id="ASPP01020764">
    <property type="protein sequence ID" value="ETO13191.1"/>
    <property type="molecule type" value="Genomic_DNA"/>
</dbReference>
<sequence>KKKKKKKQKKKKKNNDNQVLTFEMVTGKRCFYASCDEELKAKIERGVYRYPKQMKPSSLCCHFIQSMLTINSNHRPTAEFALQHPWLFDRPDHPMVGSLIQQWNANATKIPNWAVYKPIASQKYL</sequence>
<dbReference type="Proteomes" id="UP000023152">
    <property type="component" value="Unassembled WGS sequence"/>
</dbReference>
<comment type="caution">
    <text evidence="1">The sequence shown here is derived from an EMBL/GenBank/DDBJ whole genome shotgun (WGS) entry which is preliminary data.</text>
</comment>